<reference evidence="3" key="1">
    <citation type="submission" date="2021-01" db="EMBL/GenBank/DDBJ databases">
        <authorList>
            <person name="Corre E."/>
            <person name="Pelletier E."/>
            <person name="Niang G."/>
            <person name="Scheremetjew M."/>
            <person name="Finn R."/>
            <person name="Kale V."/>
            <person name="Holt S."/>
            <person name="Cochrane G."/>
            <person name="Meng A."/>
            <person name="Brown T."/>
            <person name="Cohen L."/>
        </authorList>
    </citation>
    <scope>NUCLEOTIDE SEQUENCE</scope>
    <source>
        <strain evidence="3">NIES-381</strain>
    </source>
</reference>
<protein>
    <recommendedName>
        <fullName evidence="2">RXYLT1 C-terminal domain-containing protein</fullName>
    </recommendedName>
</protein>
<evidence type="ECO:0000313" key="3">
    <source>
        <dbReference type="EMBL" id="CAD9012204.1"/>
    </source>
</evidence>
<organism evidence="3">
    <name type="scientific">Eutreptiella gymnastica</name>
    <dbReference type="NCBI Taxonomy" id="73025"/>
    <lineage>
        <taxon>Eukaryota</taxon>
        <taxon>Discoba</taxon>
        <taxon>Euglenozoa</taxon>
        <taxon>Euglenida</taxon>
        <taxon>Spirocuta</taxon>
        <taxon>Euglenophyceae</taxon>
        <taxon>Eutreptiales</taxon>
        <taxon>Eutreptiaceae</taxon>
        <taxon>Eutreptiella</taxon>
    </lineage>
</organism>
<dbReference type="GO" id="GO:0035269">
    <property type="term" value="P:protein O-linked glycosylation via mannose"/>
    <property type="evidence" value="ECO:0007669"/>
    <property type="project" value="InterPro"/>
</dbReference>
<gene>
    <name evidence="3" type="ORF">EGYM00392_LOCUS23305</name>
</gene>
<proteinExistence type="predicted"/>
<dbReference type="InterPro" id="IPR055286">
    <property type="entry name" value="RXYLT1-like"/>
</dbReference>
<dbReference type="PANTHER" id="PTHR15576">
    <property type="entry name" value="RIBITOL-5-PHOSPHATE XYLOSYLTRANSFERASE 1"/>
    <property type="match status" value="1"/>
</dbReference>
<dbReference type="Pfam" id="PF24785">
    <property type="entry name" value="RXYLT1_C"/>
    <property type="match status" value="1"/>
</dbReference>
<keyword evidence="1" id="KW-0175">Coiled coil</keyword>
<evidence type="ECO:0000256" key="1">
    <source>
        <dbReference type="SAM" id="Coils"/>
    </source>
</evidence>
<dbReference type="AlphaFoldDB" id="A0A7S1IGV8"/>
<sequence>MNPKRFYALVGLLALVSGTLWIVFWPTRAAVSPAAQRASSDRIRELEAANAQLREEVARLTQQTKVQAPAAAGGGATCSIPLPTYHYQDSRPLHLVFLTNPIPFQYGGQISEALWIRDTVLSKLQRPVLTHIIPEKEKHDTFFNDSLVVCLFLKRTMYFERARAAGATNVGLYWMGDEKYEHDRSFIPMADYVFRNYYHSELIAEHPNLHWLPNGMKSGLGHASGIPSTLPLASQRSLLCNFLGSLRSHRKDMLEHLKSHDIHCAVFVNSWEDKSTKHPILYRFTYLEHSKFTLCPFGNNPETMRHYEALEHGSIPIVFHYKDPKLDVLKAFGPNHPLPVFKSFHELPEFFRRFENDAAALDELQAKILTWWIARKDELMTQARNVIEASFAKKYGHATEAAPPMPPCSPVLGNAMPTS</sequence>
<dbReference type="EMBL" id="HBGA01062876">
    <property type="protein sequence ID" value="CAD9012204.1"/>
    <property type="molecule type" value="Transcribed_RNA"/>
</dbReference>
<dbReference type="GO" id="GO:0120053">
    <property type="term" value="F:ribitol beta-1,4-xylosyltransferase activity"/>
    <property type="evidence" value="ECO:0007669"/>
    <property type="project" value="InterPro"/>
</dbReference>
<dbReference type="PANTHER" id="PTHR15576:SF1">
    <property type="entry name" value="RIBITOL-5-PHOSPHATE XYLOSYLTRANSFERASE 1"/>
    <property type="match status" value="1"/>
</dbReference>
<dbReference type="GO" id="GO:0005794">
    <property type="term" value="C:Golgi apparatus"/>
    <property type="evidence" value="ECO:0007669"/>
    <property type="project" value="TreeGrafter"/>
</dbReference>
<feature type="coiled-coil region" evidence="1">
    <location>
        <begin position="36"/>
        <end position="63"/>
    </location>
</feature>
<name>A0A7S1IGV8_9EUGL</name>
<evidence type="ECO:0000259" key="2">
    <source>
        <dbReference type="Pfam" id="PF24785"/>
    </source>
</evidence>
<feature type="domain" description="RXYLT1 C-terminal" evidence="2">
    <location>
        <begin position="229"/>
        <end position="391"/>
    </location>
</feature>
<dbReference type="InterPro" id="IPR057538">
    <property type="entry name" value="RXYLT1_C"/>
</dbReference>
<accession>A0A7S1IGV8</accession>